<name>A0A2S5CL23_9GAMM</name>
<keyword evidence="1" id="KW-0812">Transmembrane</keyword>
<accession>A0A2S5CL23</accession>
<evidence type="ECO:0000313" key="3">
    <source>
        <dbReference type="Proteomes" id="UP000237423"/>
    </source>
</evidence>
<dbReference type="AlphaFoldDB" id="A0A2S5CL23"/>
<feature type="transmembrane region" description="Helical" evidence="1">
    <location>
        <begin position="20"/>
        <end position="42"/>
    </location>
</feature>
<protein>
    <submittedName>
        <fullName evidence="2">Uncharacterized protein</fullName>
    </submittedName>
</protein>
<gene>
    <name evidence="2" type="ORF">AADEFJLK_02364</name>
</gene>
<organism evidence="2 3">
    <name type="scientific">Methylovulum psychrotolerans</name>
    <dbReference type="NCBI Taxonomy" id="1704499"/>
    <lineage>
        <taxon>Bacteria</taxon>
        <taxon>Pseudomonadati</taxon>
        <taxon>Pseudomonadota</taxon>
        <taxon>Gammaproteobacteria</taxon>
        <taxon>Methylococcales</taxon>
        <taxon>Methylococcaceae</taxon>
        <taxon>Methylovulum</taxon>
    </lineage>
</organism>
<proteinExistence type="predicted"/>
<keyword evidence="1" id="KW-0472">Membrane</keyword>
<sequence length="143" mass="15216">MSVNLENYRRFMQKRGGWRVFWWALGLMTVVCAGLVVGVVFYQENHRAEIAKALLFGGGNGSNLPVVNAALAVRFPVGSQLADVVAFAEGLGGHCEAGNEGERNCFVGLSSSFCVASNLVITVALAADRSVSSVKAYYSSFGC</sequence>
<comment type="caution">
    <text evidence="2">The sequence shown here is derived from an EMBL/GenBank/DDBJ whole genome shotgun (WGS) entry which is preliminary data.</text>
</comment>
<dbReference type="Proteomes" id="UP000237423">
    <property type="component" value="Unassembled WGS sequence"/>
</dbReference>
<reference evidence="2 3" key="1">
    <citation type="submission" date="2017-11" db="EMBL/GenBank/DDBJ databases">
        <title>Draft Genome Sequence of Methylobacter psychrotolerans Sph1T, an Obligate Methanotroph from Low-Temperature Environments.</title>
        <authorList>
            <person name="Oshkin I.Y."/>
            <person name="Miroshnikov K."/>
            <person name="Belova S.E."/>
            <person name="Korzhenkov A."/>
            <person name="Toshchakov S.V."/>
            <person name="Dedysh S.N."/>
        </authorList>
    </citation>
    <scope>NUCLEOTIDE SEQUENCE [LARGE SCALE GENOMIC DNA]</scope>
    <source>
        <strain evidence="2 3">Sph1</strain>
    </source>
</reference>
<keyword evidence="1" id="KW-1133">Transmembrane helix</keyword>
<evidence type="ECO:0000313" key="2">
    <source>
        <dbReference type="EMBL" id="POZ51498.1"/>
    </source>
</evidence>
<evidence type="ECO:0000256" key="1">
    <source>
        <dbReference type="SAM" id="Phobius"/>
    </source>
</evidence>
<dbReference type="RefSeq" id="WP_170065100.1">
    <property type="nucleotide sequence ID" value="NZ_PGFZ01000005.1"/>
</dbReference>
<dbReference type="EMBL" id="PGFZ01000005">
    <property type="protein sequence ID" value="POZ51498.1"/>
    <property type="molecule type" value="Genomic_DNA"/>
</dbReference>